<accession>A0ABT3KHK7</accession>
<organism evidence="2 3">
    <name type="scientific">Marinomonas rhodophyticola</name>
    <dbReference type="NCBI Taxonomy" id="2992803"/>
    <lineage>
        <taxon>Bacteria</taxon>
        <taxon>Pseudomonadati</taxon>
        <taxon>Pseudomonadota</taxon>
        <taxon>Gammaproteobacteria</taxon>
        <taxon>Oceanospirillales</taxon>
        <taxon>Oceanospirillaceae</taxon>
        <taxon>Marinomonas</taxon>
    </lineage>
</organism>
<name>A0ABT3KHK7_9GAMM</name>
<proteinExistence type="predicted"/>
<dbReference type="RefSeq" id="WP_265219341.1">
    <property type="nucleotide sequence ID" value="NZ_JAPEUL010000007.1"/>
</dbReference>
<feature type="signal peptide" evidence="1">
    <location>
        <begin position="1"/>
        <end position="24"/>
    </location>
</feature>
<protein>
    <submittedName>
        <fullName evidence="2">DUF3034 family protein</fullName>
    </submittedName>
</protein>
<comment type="caution">
    <text evidence="2">The sequence shown here is derived from an EMBL/GenBank/DDBJ whole genome shotgun (WGS) entry which is preliminary data.</text>
</comment>
<dbReference type="Proteomes" id="UP001431181">
    <property type="component" value="Unassembled WGS sequence"/>
</dbReference>
<sequence length="289" mass="31244">MMNKRQIKILIASGTLLCAIPTMAADGKLLATAGLSQLEGSGGGGLVPWATLSGYDSRDETAASLFMTDVNITDYRLSSIGVATSFYDRVELSYAQQTFDLPVGLVKQLSVGEIKQNIIGAKVRLYGDVVYSTFPQLSIGLQHKQLDDDSVATALGAKDDSGTDFYVAATKVHLGAIAGYNLVWNVTARATKANEMGLLGYGGPDNNGYQMMMEGSVGLLLSPNWVVGMEYRQKPNNLSSVKEDDWKDLFVSYMPNKHVNVTAAYADLGTVATQKNQKGFYLSMTGYLW</sequence>
<reference evidence="2" key="1">
    <citation type="submission" date="2022-11" db="EMBL/GenBank/DDBJ databases">
        <title>Marinomonas sp. nov., isolated from marine algae.</title>
        <authorList>
            <person name="Choi D.G."/>
            <person name="Kim J.M."/>
            <person name="Lee J.K."/>
            <person name="Baek J.H."/>
            <person name="Jeon C.O."/>
        </authorList>
    </citation>
    <scope>NUCLEOTIDE SEQUENCE</scope>
    <source>
        <strain evidence="2">KJ51-3</strain>
    </source>
</reference>
<dbReference type="Pfam" id="PF11231">
    <property type="entry name" value="DUF3034"/>
    <property type="match status" value="1"/>
</dbReference>
<keyword evidence="1" id="KW-0732">Signal</keyword>
<dbReference type="InterPro" id="IPR021393">
    <property type="entry name" value="DUF3034"/>
</dbReference>
<evidence type="ECO:0000256" key="1">
    <source>
        <dbReference type="SAM" id="SignalP"/>
    </source>
</evidence>
<evidence type="ECO:0000313" key="2">
    <source>
        <dbReference type="EMBL" id="MCW4630033.1"/>
    </source>
</evidence>
<evidence type="ECO:0000313" key="3">
    <source>
        <dbReference type="Proteomes" id="UP001431181"/>
    </source>
</evidence>
<feature type="chain" id="PRO_5046271127" evidence="1">
    <location>
        <begin position="25"/>
        <end position="289"/>
    </location>
</feature>
<keyword evidence="3" id="KW-1185">Reference proteome</keyword>
<gene>
    <name evidence="2" type="ORF">ONZ52_14180</name>
</gene>
<dbReference type="EMBL" id="JAPEUL010000007">
    <property type="protein sequence ID" value="MCW4630033.1"/>
    <property type="molecule type" value="Genomic_DNA"/>
</dbReference>